<keyword evidence="2" id="KW-1185">Reference proteome</keyword>
<protein>
    <submittedName>
        <fullName evidence="1">Uncharacterized protein</fullName>
    </submittedName>
</protein>
<organism evidence="1 2">
    <name type="scientific">Trifolium medium</name>
    <dbReference type="NCBI Taxonomy" id="97028"/>
    <lineage>
        <taxon>Eukaryota</taxon>
        <taxon>Viridiplantae</taxon>
        <taxon>Streptophyta</taxon>
        <taxon>Embryophyta</taxon>
        <taxon>Tracheophyta</taxon>
        <taxon>Spermatophyta</taxon>
        <taxon>Magnoliopsida</taxon>
        <taxon>eudicotyledons</taxon>
        <taxon>Gunneridae</taxon>
        <taxon>Pentapetalae</taxon>
        <taxon>rosids</taxon>
        <taxon>fabids</taxon>
        <taxon>Fabales</taxon>
        <taxon>Fabaceae</taxon>
        <taxon>Papilionoideae</taxon>
        <taxon>50 kb inversion clade</taxon>
        <taxon>NPAAA clade</taxon>
        <taxon>Hologalegina</taxon>
        <taxon>IRL clade</taxon>
        <taxon>Trifolieae</taxon>
        <taxon>Trifolium</taxon>
    </lineage>
</organism>
<dbReference type="EMBL" id="LXQA010990512">
    <property type="protein sequence ID" value="MCI80215.1"/>
    <property type="molecule type" value="Genomic_DNA"/>
</dbReference>
<accession>A0A392UZS4</accession>
<evidence type="ECO:0000313" key="1">
    <source>
        <dbReference type="EMBL" id="MCI80215.1"/>
    </source>
</evidence>
<sequence>MAIPGKEGVFTAATGGETAELVQSPSKKRKISTIQQGWKLALTTGATAAV</sequence>
<name>A0A392UZS4_9FABA</name>
<proteinExistence type="predicted"/>
<comment type="caution">
    <text evidence="1">The sequence shown here is derived from an EMBL/GenBank/DDBJ whole genome shotgun (WGS) entry which is preliminary data.</text>
</comment>
<dbReference type="AlphaFoldDB" id="A0A392UZS4"/>
<evidence type="ECO:0000313" key="2">
    <source>
        <dbReference type="Proteomes" id="UP000265520"/>
    </source>
</evidence>
<reference evidence="1 2" key="1">
    <citation type="journal article" date="2018" name="Front. Plant Sci.">
        <title>Red Clover (Trifolium pratense) and Zigzag Clover (T. medium) - A Picture of Genomic Similarities and Differences.</title>
        <authorList>
            <person name="Dluhosova J."/>
            <person name="Istvanek J."/>
            <person name="Nedelnik J."/>
            <person name="Repkova J."/>
        </authorList>
    </citation>
    <scope>NUCLEOTIDE SEQUENCE [LARGE SCALE GENOMIC DNA]</scope>
    <source>
        <strain evidence="2">cv. 10/8</strain>
        <tissue evidence="1">Leaf</tissue>
    </source>
</reference>
<feature type="non-terminal residue" evidence="1">
    <location>
        <position position="50"/>
    </location>
</feature>
<dbReference type="Proteomes" id="UP000265520">
    <property type="component" value="Unassembled WGS sequence"/>
</dbReference>